<name>A0A8S1MRQ0_PARPR</name>
<protein>
    <submittedName>
        <fullName evidence="1">Uncharacterized protein</fullName>
    </submittedName>
</protein>
<evidence type="ECO:0000313" key="2">
    <source>
        <dbReference type="Proteomes" id="UP000688137"/>
    </source>
</evidence>
<reference evidence="1" key="1">
    <citation type="submission" date="2021-01" db="EMBL/GenBank/DDBJ databases">
        <authorList>
            <consortium name="Genoscope - CEA"/>
            <person name="William W."/>
        </authorList>
    </citation>
    <scope>NUCLEOTIDE SEQUENCE</scope>
</reference>
<proteinExistence type="predicted"/>
<gene>
    <name evidence="1" type="ORF">PPRIM_AZ9-3.1.T0670016</name>
</gene>
<sequence>MGIWLMMLPIHSIKLFKIIMEIDIFNSNSFDKLPSSKLESQRVYLHSYRCQDH</sequence>
<evidence type="ECO:0000313" key="1">
    <source>
        <dbReference type="EMBL" id="CAD8082012.1"/>
    </source>
</evidence>
<dbReference type="Proteomes" id="UP000688137">
    <property type="component" value="Unassembled WGS sequence"/>
</dbReference>
<dbReference type="EMBL" id="CAJJDM010000070">
    <property type="protein sequence ID" value="CAD8082012.1"/>
    <property type="molecule type" value="Genomic_DNA"/>
</dbReference>
<accession>A0A8S1MRQ0</accession>
<comment type="caution">
    <text evidence="1">The sequence shown here is derived from an EMBL/GenBank/DDBJ whole genome shotgun (WGS) entry which is preliminary data.</text>
</comment>
<organism evidence="1 2">
    <name type="scientific">Paramecium primaurelia</name>
    <dbReference type="NCBI Taxonomy" id="5886"/>
    <lineage>
        <taxon>Eukaryota</taxon>
        <taxon>Sar</taxon>
        <taxon>Alveolata</taxon>
        <taxon>Ciliophora</taxon>
        <taxon>Intramacronucleata</taxon>
        <taxon>Oligohymenophorea</taxon>
        <taxon>Peniculida</taxon>
        <taxon>Parameciidae</taxon>
        <taxon>Paramecium</taxon>
    </lineage>
</organism>
<keyword evidence="2" id="KW-1185">Reference proteome</keyword>
<dbReference type="AlphaFoldDB" id="A0A8S1MRQ0"/>